<name>A0ABT5U260_9MICO</name>
<dbReference type="PANTHER" id="PTHR43384">
    <property type="entry name" value="SEPTUM SITE-DETERMINING PROTEIN MIND HOMOLOG, CHLOROPLASTIC-RELATED"/>
    <property type="match status" value="1"/>
</dbReference>
<sequence>LYVICGPDSPAAADAVSAEDVSRLLQMLASEFRYVVVDTAPGLSEHTLTVMDETSDLVLVTSMDVPGVRGLRKELDTLSALGMSTRARHIVLNFTDTRGGLSRADVVATLGTEVDLMLPRSKAASASVNQGIPLLQSEARDPLTKQLRHLTARFTPTGTQTPPKPKRGWPIGTQTPPKPKRGRPGGRHRGVRGERA</sequence>
<feature type="compositionally biased region" description="Basic residues" evidence="1">
    <location>
        <begin position="178"/>
        <end position="190"/>
    </location>
</feature>
<keyword evidence="3" id="KW-1185">Reference proteome</keyword>
<dbReference type="PANTHER" id="PTHR43384:SF13">
    <property type="entry name" value="SLR0110 PROTEIN"/>
    <property type="match status" value="1"/>
</dbReference>
<reference evidence="2" key="1">
    <citation type="submission" date="2023-02" db="EMBL/GenBank/DDBJ databases">
        <title>Georgenia sp.10Sc9-8, isolated from a soil sample collected from the Taklamakan desert.</title>
        <authorList>
            <person name="Liu S."/>
        </authorList>
    </citation>
    <scope>NUCLEOTIDE SEQUENCE</scope>
    <source>
        <strain evidence="2">10Sc9-8</strain>
    </source>
</reference>
<dbReference type="SUPFAM" id="SSF52540">
    <property type="entry name" value="P-loop containing nucleoside triphosphate hydrolases"/>
    <property type="match status" value="1"/>
</dbReference>
<organism evidence="2 3">
    <name type="scientific">Georgenia halotolerans</name>
    <dbReference type="NCBI Taxonomy" id="3028317"/>
    <lineage>
        <taxon>Bacteria</taxon>
        <taxon>Bacillati</taxon>
        <taxon>Actinomycetota</taxon>
        <taxon>Actinomycetes</taxon>
        <taxon>Micrococcales</taxon>
        <taxon>Bogoriellaceae</taxon>
        <taxon>Georgenia</taxon>
    </lineage>
</organism>
<protein>
    <recommendedName>
        <fullName evidence="4">AAA family ATPase</fullName>
    </recommendedName>
</protein>
<dbReference type="EMBL" id="JARACI010001116">
    <property type="protein sequence ID" value="MDD9207505.1"/>
    <property type="molecule type" value="Genomic_DNA"/>
</dbReference>
<gene>
    <name evidence="2" type="ORF">PU560_13675</name>
</gene>
<accession>A0ABT5U260</accession>
<feature type="non-terminal residue" evidence="2">
    <location>
        <position position="1"/>
    </location>
</feature>
<evidence type="ECO:0000256" key="1">
    <source>
        <dbReference type="SAM" id="MobiDB-lite"/>
    </source>
</evidence>
<evidence type="ECO:0008006" key="4">
    <source>
        <dbReference type="Google" id="ProtNLM"/>
    </source>
</evidence>
<comment type="caution">
    <text evidence="2">The sequence shown here is derived from an EMBL/GenBank/DDBJ whole genome shotgun (WGS) entry which is preliminary data.</text>
</comment>
<dbReference type="Proteomes" id="UP001165561">
    <property type="component" value="Unassembled WGS sequence"/>
</dbReference>
<dbReference type="InterPro" id="IPR027417">
    <property type="entry name" value="P-loop_NTPase"/>
</dbReference>
<evidence type="ECO:0000313" key="3">
    <source>
        <dbReference type="Proteomes" id="UP001165561"/>
    </source>
</evidence>
<evidence type="ECO:0000313" key="2">
    <source>
        <dbReference type="EMBL" id="MDD9207505.1"/>
    </source>
</evidence>
<proteinExistence type="predicted"/>
<feature type="region of interest" description="Disordered" evidence="1">
    <location>
        <begin position="151"/>
        <end position="196"/>
    </location>
</feature>
<dbReference type="InterPro" id="IPR050625">
    <property type="entry name" value="ParA/MinD_ATPase"/>
</dbReference>
<dbReference type="Gene3D" id="3.40.50.300">
    <property type="entry name" value="P-loop containing nucleotide triphosphate hydrolases"/>
    <property type="match status" value="1"/>
</dbReference>